<feature type="repeat" description="WD" evidence="7">
    <location>
        <begin position="148"/>
        <end position="191"/>
    </location>
</feature>
<comment type="similarity">
    <text evidence="1">Belongs to the WD repeat G protein beta family. Ribosomal protein RACK1 subfamily.</text>
</comment>
<feature type="repeat" description="WD" evidence="7">
    <location>
        <begin position="290"/>
        <end position="318"/>
    </location>
</feature>
<dbReference type="InterPro" id="IPR036322">
    <property type="entry name" value="WD40_repeat_dom_sf"/>
</dbReference>
<proteinExistence type="inferred from homology"/>
<dbReference type="Gene3D" id="2.130.10.10">
    <property type="entry name" value="YVTN repeat-like/Quinoprotein amine dehydrogenase"/>
    <property type="match status" value="1"/>
</dbReference>
<dbReference type="PROSITE" id="PS50082">
    <property type="entry name" value="WD_REPEATS_2"/>
    <property type="match status" value="5"/>
</dbReference>
<keyword evidence="8" id="KW-0675">Receptor</keyword>
<dbReference type="SMR" id="A0A1G4I6R9"/>
<protein>
    <recommendedName>
        <fullName evidence="6">Activated protein kinase C receptor homolog</fullName>
    </recommendedName>
</protein>
<keyword evidence="9" id="KW-1185">Reference proteome</keyword>
<dbReference type="Pfam" id="PF00400">
    <property type="entry name" value="WD40"/>
    <property type="match status" value="6"/>
</dbReference>
<feature type="repeat" description="WD" evidence="7">
    <location>
        <begin position="105"/>
        <end position="139"/>
    </location>
</feature>
<dbReference type="GO" id="GO:0005840">
    <property type="term" value="C:ribosome"/>
    <property type="evidence" value="ECO:0007669"/>
    <property type="project" value="UniProtKB-KW"/>
</dbReference>
<dbReference type="AlphaFoldDB" id="A0A1G4I6R9"/>
<reference evidence="8" key="1">
    <citation type="submission" date="2016-09" db="EMBL/GenBank/DDBJ databases">
        <authorList>
            <person name="Hebert L."/>
            <person name="Moumen B."/>
        </authorList>
    </citation>
    <scope>NUCLEOTIDE SEQUENCE [LARGE SCALE GENOMIC DNA]</scope>
    <source>
        <strain evidence="8">OVI</strain>
    </source>
</reference>
<sequence>MAVAYEGQLTGHRGWVTSLACPQTPETATKVVSTSRDKTLLSWGPNPDRHSSECSYGLPDRRLEGHSAFVSDVALSNNGNFAVSASWDHSLRLWNLQNGQCQYKFLGHTKDVLSVAFSPDNRQIVSGGRDNALRVWNVKGECMHTLSRGAHTDWVSCVRFSPSLDAPVIVSGGWDNLVKVWDLATGRLVTDLKGHTNYVTSVTVSPDGSLCASSDKDGVARLWDLTKGEALSEMAAGAPINQICFSPNRYWMCAATEKGIRIFDLENKDIIVELAPEHQGSKKIVPECVSIAWSADGSTLYSGYTDNVIRVWGVSENA</sequence>
<evidence type="ECO:0000256" key="2">
    <source>
        <dbReference type="ARBA" id="ARBA00022574"/>
    </source>
</evidence>
<dbReference type="GO" id="GO:1990904">
    <property type="term" value="C:ribonucleoprotein complex"/>
    <property type="evidence" value="ECO:0007669"/>
    <property type="project" value="UniProtKB-KW"/>
</dbReference>
<keyword evidence="3" id="KW-0677">Repeat</keyword>
<dbReference type="PROSITE" id="PS50294">
    <property type="entry name" value="WD_REPEATS_REGION"/>
    <property type="match status" value="5"/>
</dbReference>
<dbReference type="Proteomes" id="UP000195570">
    <property type="component" value="Unassembled WGS sequence"/>
</dbReference>
<dbReference type="GO" id="GO:0016301">
    <property type="term" value="F:kinase activity"/>
    <property type="evidence" value="ECO:0007669"/>
    <property type="project" value="UniProtKB-KW"/>
</dbReference>
<evidence type="ECO:0000256" key="3">
    <source>
        <dbReference type="ARBA" id="ARBA00022737"/>
    </source>
</evidence>
<feature type="repeat" description="WD" evidence="7">
    <location>
        <begin position="63"/>
        <end position="104"/>
    </location>
</feature>
<evidence type="ECO:0000313" key="8">
    <source>
        <dbReference type="EMBL" id="SCU67575.1"/>
    </source>
</evidence>
<evidence type="ECO:0000256" key="1">
    <source>
        <dbReference type="ARBA" id="ARBA00007253"/>
    </source>
</evidence>
<dbReference type="InterPro" id="IPR019775">
    <property type="entry name" value="WD40_repeat_CS"/>
</dbReference>
<evidence type="ECO:0000256" key="6">
    <source>
        <dbReference type="ARBA" id="ARBA00079031"/>
    </source>
</evidence>
<organism evidence="8 9">
    <name type="scientific">Trypanosoma equiperdum</name>
    <dbReference type="NCBI Taxonomy" id="5694"/>
    <lineage>
        <taxon>Eukaryota</taxon>
        <taxon>Discoba</taxon>
        <taxon>Euglenozoa</taxon>
        <taxon>Kinetoplastea</taxon>
        <taxon>Metakinetoplastina</taxon>
        <taxon>Trypanosomatida</taxon>
        <taxon>Trypanosomatidae</taxon>
        <taxon>Trypanosoma</taxon>
    </lineage>
</organism>
<dbReference type="VEuPathDB" id="TriTrypDB:TEOVI_000516600"/>
<name>A0A1G4I6R9_TRYEQ</name>
<dbReference type="FunFam" id="2.130.10.10:FF:000018">
    <property type="entry name" value="Receptor for activated C kinase 1"/>
    <property type="match status" value="1"/>
</dbReference>
<keyword evidence="5" id="KW-0687">Ribonucleoprotein</keyword>
<dbReference type="SMART" id="SM00320">
    <property type="entry name" value="WD40"/>
    <property type="match status" value="7"/>
</dbReference>
<feature type="repeat" description="WD" evidence="7">
    <location>
        <begin position="192"/>
        <end position="233"/>
    </location>
</feature>
<dbReference type="PROSITE" id="PS00678">
    <property type="entry name" value="WD_REPEATS_1"/>
    <property type="match status" value="4"/>
</dbReference>
<dbReference type="GO" id="GO:0043022">
    <property type="term" value="F:ribosome binding"/>
    <property type="evidence" value="ECO:0007669"/>
    <property type="project" value="InterPro"/>
</dbReference>
<dbReference type="PANTHER" id="PTHR19868">
    <property type="entry name" value="RECEPTOR FOR ACTIVATED PROTEIN KINASE C RACK1"/>
    <property type="match status" value="1"/>
</dbReference>
<dbReference type="RefSeq" id="XP_067078872.1">
    <property type="nucleotide sequence ID" value="XM_067222771.1"/>
</dbReference>
<dbReference type="PRINTS" id="PR00320">
    <property type="entry name" value="GPROTEINBRPT"/>
</dbReference>
<accession>A0A1G4I6R9</accession>
<dbReference type="InterPro" id="IPR015943">
    <property type="entry name" value="WD40/YVTN_repeat-like_dom_sf"/>
</dbReference>
<keyword evidence="2 7" id="KW-0853">WD repeat</keyword>
<dbReference type="SUPFAM" id="SSF50978">
    <property type="entry name" value="WD40 repeat-like"/>
    <property type="match status" value="1"/>
</dbReference>
<evidence type="ECO:0000256" key="5">
    <source>
        <dbReference type="ARBA" id="ARBA00023274"/>
    </source>
</evidence>
<gene>
    <name evidence="8" type="ORF">TEOVI_000516600</name>
</gene>
<dbReference type="InterPro" id="IPR020472">
    <property type="entry name" value="WD40_PAC1"/>
</dbReference>
<dbReference type="CDD" id="cd00200">
    <property type="entry name" value="WD40"/>
    <property type="match status" value="1"/>
</dbReference>
<dbReference type="GO" id="GO:0045182">
    <property type="term" value="F:translation regulator activity"/>
    <property type="evidence" value="ECO:0007669"/>
    <property type="project" value="InterPro"/>
</dbReference>
<dbReference type="InterPro" id="IPR045223">
    <property type="entry name" value="RACK1-like"/>
</dbReference>
<comment type="caution">
    <text evidence="8">The sequence shown here is derived from an EMBL/GenBank/DDBJ whole genome shotgun (WGS) entry which is preliminary data.</text>
</comment>
<dbReference type="EMBL" id="CZPT02000771">
    <property type="protein sequence ID" value="SCU67575.1"/>
    <property type="molecule type" value="Genomic_DNA"/>
</dbReference>
<keyword evidence="4" id="KW-0689">Ribosomal protein</keyword>
<evidence type="ECO:0000313" key="9">
    <source>
        <dbReference type="Proteomes" id="UP000195570"/>
    </source>
</evidence>
<dbReference type="GeneID" id="92379106"/>
<keyword evidence="8" id="KW-0808">Transferase</keyword>
<dbReference type="InterPro" id="IPR001680">
    <property type="entry name" value="WD40_rpt"/>
</dbReference>
<evidence type="ECO:0000256" key="4">
    <source>
        <dbReference type="ARBA" id="ARBA00022980"/>
    </source>
</evidence>
<evidence type="ECO:0000256" key="7">
    <source>
        <dbReference type="PROSITE-ProRule" id="PRU00221"/>
    </source>
</evidence>
<keyword evidence="8" id="KW-0418">Kinase</keyword>